<evidence type="ECO:0000313" key="9">
    <source>
        <dbReference type="EMBL" id="MFC3700112.1"/>
    </source>
</evidence>
<dbReference type="InterPro" id="IPR000297">
    <property type="entry name" value="PPIase_PpiC"/>
</dbReference>
<name>A0ABV7WM09_9GAMM</name>
<keyword evidence="5 6" id="KW-0413">Isomerase</keyword>
<feature type="domain" description="PpiC" evidence="8">
    <location>
        <begin position="261"/>
        <end position="360"/>
    </location>
</feature>
<protein>
    <submittedName>
        <fullName evidence="9">Peptidylprolyl isomerase</fullName>
        <ecNumber evidence="9">5.2.1.8</ecNumber>
    </submittedName>
</protein>
<dbReference type="RefSeq" id="WP_377361885.1">
    <property type="nucleotide sequence ID" value="NZ_JBHRYN010000003.1"/>
</dbReference>
<evidence type="ECO:0000256" key="7">
    <source>
        <dbReference type="SAM" id="SignalP"/>
    </source>
</evidence>
<evidence type="ECO:0000256" key="4">
    <source>
        <dbReference type="ARBA" id="ARBA00023186"/>
    </source>
</evidence>
<dbReference type="Proteomes" id="UP001595710">
    <property type="component" value="Unassembled WGS sequence"/>
</dbReference>
<evidence type="ECO:0000256" key="5">
    <source>
        <dbReference type="ARBA" id="ARBA00023235"/>
    </source>
</evidence>
<evidence type="ECO:0000256" key="1">
    <source>
        <dbReference type="ARBA" id="ARBA00022729"/>
    </source>
</evidence>
<evidence type="ECO:0000256" key="6">
    <source>
        <dbReference type="PROSITE-ProRule" id="PRU00278"/>
    </source>
</evidence>
<dbReference type="PANTHER" id="PTHR47637">
    <property type="entry name" value="CHAPERONE SURA"/>
    <property type="match status" value="1"/>
</dbReference>
<keyword evidence="4" id="KW-0143">Chaperone</keyword>
<gene>
    <name evidence="9" type="ORF">ACFOND_00555</name>
</gene>
<dbReference type="Gene3D" id="1.10.4030.10">
    <property type="entry name" value="Porin chaperone SurA, peptide-binding domain"/>
    <property type="match status" value="1"/>
</dbReference>
<keyword evidence="2" id="KW-0574">Periplasm</keyword>
<dbReference type="InterPro" id="IPR015391">
    <property type="entry name" value="SurA_N"/>
</dbReference>
<accession>A0ABV7WM09</accession>
<dbReference type="PANTHER" id="PTHR47637:SF1">
    <property type="entry name" value="CHAPERONE SURA"/>
    <property type="match status" value="1"/>
</dbReference>
<keyword evidence="3 6" id="KW-0697">Rotamase</keyword>
<evidence type="ECO:0000256" key="3">
    <source>
        <dbReference type="ARBA" id="ARBA00023110"/>
    </source>
</evidence>
<reference evidence="10" key="1">
    <citation type="journal article" date="2019" name="Int. J. Syst. Evol. Microbiol.">
        <title>The Global Catalogue of Microorganisms (GCM) 10K type strain sequencing project: providing services to taxonomists for standard genome sequencing and annotation.</title>
        <authorList>
            <consortium name="The Broad Institute Genomics Platform"/>
            <consortium name="The Broad Institute Genome Sequencing Center for Infectious Disease"/>
            <person name="Wu L."/>
            <person name="Ma J."/>
        </authorList>
    </citation>
    <scope>NUCLEOTIDE SEQUENCE [LARGE SCALE GENOMIC DNA]</scope>
    <source>
        <strain evidence="10">CECT 8288</strain>
    </source>
</reference>
<dbReference type="SUPFAM" id="SSF54534">
    <property type="entry name" value="FKBP-like"/>
    <property type="match status" value="1"/>
</dbReference>
<organism evidence="9 10">
    <name type="scientific">Reinekea marina</name>
    <dbReference type="NCBI Taxonomy" id="1310421"/>
    <lineage>
        <taxon>Bacteria</taxon>
        <taxon>Pseudomonadati</taxon>
        <taxon>Pseudomonadota</taxon>
        <taxon>Gammaproteobacteria</taxon>
        <taxon>Oceanospirillales</taxon>
        <taxon>Saccharospirillaceae</taxon>
        <taxon>Reinekea</taxon>
    </lineage>
</organism>
<keyword evidence="10" id="KW-1185">Reference proteome</keyword>
<comment type="caution">
    <text evidence="9">The sequence shown here is derived from an EMBL/GenBank/DDBJ whole genome shotgun (WGS) entry which is preliminary data.</text>
</comment>
<proteinExistence type="predicted"/>
<dbReference type="InterPro" id="IPR046357">
    <property type="entry name" value="PPIase_dom_sf"/>
</dbReference>
<dbReference type="InterPro" id="IPR050280">
    <property type="entry name" value="OMP_Chaperone_SurA"/>
</dbReference>
<evidence type="ECO:0000313" key="10">
    <source>
        <dbReference type="Proteomes" id="UP001595710"/>
    </source>
</evidence>
<dbReference type="PROSITE" id="PS50198">
    <property type="entry name" value="PPIC_PPIASE_2"/>
    <property type="match status" value="1"/>
</dbReference>
<feature type="signal peptide" evidence="7">
    <location>
        <begin position="1"/>
        <end position="23"/>
    </location>
</feature>
<dbReference type="InterPro" id="IPR027304">
    <property type="entry name" value="Trigger_fact/SurA_dom_sf"/>
</dbReference>
<keyword evidence="1 7" id="KW-0732">Signal</keyword>
<dbReference type="GO" id="GO:0003755">
    <property type="term" value="F:peptidyl-prolyl cis-trans isomerase activity"/>
    <property type="evidence" value="ECO:0007669"/>
    <property type="project" value="UniProtKB-EC"/>
</dbReference>
<evidence type="ECO:0000259" key="8">
    <source>
        <dbReference type="PROSITE" id="PS50198"/>
    </source>
</evidence>
<dbReference type="SUPFAM" id="SSF109998">
    <property type="entry name" value="Triger factor/SurA peptide-binding domain-like"/>
    <property type="match status" value="1"/>
</dbReference>
<dbReference type="EC" id="5.2.1.8" evidence="9"/>
<dbReference type="Pfam" id="PF00639">
    <property type="entry name" value="Rotamase"/>
    <property type="match status" value="1"/>
</dbReference>
<evidence type="ECO:0000256" key="2">
    <source>
        <dbReference type="ARBA" id="ARBA00022764"/>
    </source>
</evidence>
<feature type="chain" id="PRO_5045966461" evidence="7">
    <location>
        <begin position="24"/>
        <end position="405"/>
    </location>
</feature>
<dbReference type="Gene3D" id="3.10.50.40">
    <property type="match status" value="1"/>
</dbReference>
<dbReference type="Pfam" id="PF09312">
    <property type="entry name" value="SurA_N"/>
    <property type="match status" value="1"/>
</dbReference>
<dbReference type="EMBL" id="JBHRYN010000003">
    <property type="protein sequence ID" value="MFC3700112.1"/>
    <property type="molecule type" value="Genomic_DNA"/>
</dbReference>
<sequence>MKQTLVIFCAAPLIFLASVVAQADTLDRIRAIANDDIVTQLELDARIANVKMQYRTNPNVLPADAILEKQVLDQLVLESLQYQIADKMNLTIPQANIDNAINTIAQRQNATTEQLLAAVKAQGQTIASFRTQISKELLLNEVHRRAVASSVYVSEAEVERFINSQAGQSLQDIEYQLYYRQFPVSELAQAQALTDNLNRGQSLKLDPNAKDLGLRKLDAIPTVFKTLVPVLKENEAILIEKENAVHVGQLINKTDAQQVNIQEFNIRHILIKSDALLDEASAKAAIENLRSQIESGADMAELADQFSDDIGTRGVGGSLGWATLDSYAKEFAAAAKASDINALSPVFKTRFGFHILRVEDKRTRNVGLDVLRNQIRSQLQNRRFQEAIQRWQTELLAESFIEYRP</sequence>